<reference evidence="2" key="1">
    <citation type="journal article" date="2014" name="Front. Microbiol.">
        <title>High frequency of phylogenetically diverse reductive dehalogenase-homologous genes in deep subseafloor sedimentary metagenomes.</title>
        <authorList>
            <person name="Kawai M."/>
            <person name="Futagami T."/>
            <person name="Toyoda A."/>
            <person name="Takaki Y."/>
            <person name="Nishi S."/>
            <person name="Hori S."/>
            <person name="Arai W."/>
            <person name="Tsubouchi T."/>
            <person name="Morono Y."/>
            <person name="Uchiyama I."/>
            <person name="Ito T."/>
            <person name="Fujiyama A."/>
            <person name="Inagaki F."/>
            <person name="Takami H."/>
        </authorList>
    </citation>
    <scope>NUCLEOTIDE SEQUENCE</scope>
    <source>
        <strain evidence="2">Expedition CK06-06</strain>
    </source>
</reference>
<evidence type="ECO:0000259" key="1">
    <source>
        <dbReference type="PROSITE" id="PS50910"/>
    </source>
</evidence>
<comment type="caution">
    <text evidence="2">The sequence shown here is derived from an EMBL/GenBank/DDBJ whole genome shotgun (WGS) entry which is preliminary data.</text>
</comment>
<dbReference type="EMBL" id="BART01012495">
    <property type="protein sequence ID" value="GAG81710.1"/>
    <property type="molecule type" value="Genomic_DNA"/>
</dbReference>
<dbReference type="InterPro" id="IPR007842">
    <property type="entry name" value="HEPN_dom"/>
</dbReference>
<gene>
    <name evidence="2" type="ORF">S01H4_26053</name>
</gene>
<protein>
    <recommendedName>
        <fullName evidence="1">HEPN domain-containing protein</fullName>
    </recommendedName>
</protein>
<name>X1AGK1_9ZZZZ</name>
<feature type="domain" description="HEPN" evidence="1">
    <location>
        <begin position="16"/>
        <end position="122"/>
    </location>
</feature>
<dbReference type="AlphaFoldDB" id="X1AGK1"/>
<organism evidence="2">
    <name type="scientific">marine sediment metagenome</name>
    <dbReference type="NCBI Taxonomy" id="412755"/>
    <lineage>
        <taxon>unclassified sequences</taxon>
        <taxon>metagenomes</taxon>
        <taxon>ecological metagenomes</taxon>
    </lineage>
</organism>
<accession>X1AGK1</accession>
<dbReference type="PROSITE" id="PS50910">
    <property type="entry name" value="HEPN"/>
    <property type="match status" value="1"/>
</dbReference>
<evidence type="ECO:0000313" key="2">
    <source>
        <dbReference type="EMBL" id="GAG81710.1"/>
    </source>
</evidence>
<dbReference type="Gene3D" id="1.20.120.330">
    <property type="entry name" value="Nucleotidyltransferases domain 2"/>
    <property type="match status" value="1"/>
</dbReference>
<dbReference type="Pfam" id="PF05168">
    <property type="entry name" value="HEPN"/>
    <property type="match status" value="1"/>
</dbReference>
<dbReference type="SUPFAM" id="SSF81593">
    <property type="entry name" value="Nucleotidyltransferase substrate binding subunit/domain"/>
    <property type="match status" value="1"/>
</dbReference>
<feature type="non-terminal residue" evidence="2">
    <location>
        <position position="122"/>
    </location>
</feature>
<proteinExistence type="predicted"/>
<dbReference type="SMART" id="SM00748">
    <property type="entry name" value="HEPN"/>
    <property type="match status" value="1"/>
</dbReference>
<sequence>MNKAKSEYIKNWLFRANEDIAVITSLVDSGTEYYTSTICFHAQQAVEKFLKAFLIFHDIDFPKTHDLDFLLLECQKIYKEAFENDLKSLTDFGVSARYPDDFYIPDVLKRLKENFVIVALYV</sequence>